<evidence type="ECO:0000313" key="1">
    <source>
        <dbReference type="EMBL" id="KAA8496055.1"/>
    </source>
</evidence>
<protein>
    <submittedName>
        <fullName evidence="1">Uncharacterized protein</fullName>
    </submittedName>
</protein>
<dbReference type="AlphaFoldDB" id="A0A5J4YY55"/>
<accession>A0A5J4YY55</accession>
<dbReference type="Proteomes" id="UP000324585">
    <property type="component" value="Unassembled WGS sequence"/>
</dbReference>
<comment type="caution">
    <text evidence="1">The sequence shown here is derived from an EMBL/GenBank/DDBJ whole genome shotgun (WGS) entry which is preliminary data.</text>
</comment>
<proteinExistence type="predicted"/>
<dbReference type="EMBL" id="VRMN01000003">
    <property type="protein sequence ID" value="KAA8496055.1"/>
    <property type="molecule type" value="Genomic_DNA"/>
</dbReference>
<name>A0A5J4YY55_PORPP</name>
<gene>
    <name evidence="1" type="ORF">FVE85_2210</name>
</gene>
<organism evidence="1 2">
    <name type="scientific">Porphyridium purpureum</name>
    <name type="common">Red alga</name>
    <name type="synonym">Porphyridium cruentum</name>
    <dbReference type="NCBI Taxonomy" id="35688"/>
    <lineage>
        <taxon>Eukaryota</taxon>
        <taxon>Rhodophyta</taxon>
        <taxon>Bangiophyceae</taxon>
        <taxon>Porphyridiales</taxon>
        <taxon>Porphyridiaceae</taxon>
        <taxon>Porphyridium</taxon>
    </lineage>
</organism>
<keyword evidence="2" id="KW-1185">Reference proteome</keyword>
<sequence>MQVICFRKPLRLPQKCLPWSGWRVVICGFCKFERLHDETTERFSAVRLHRYILPSPLSFILMNTFGAPSREIFAPPSEEDCRFILIETLTAGKGSKRAKGELAVFLRRAVYHRRLPYARHEPHSPTQSSDITHHLALSQMRACERRGRPGTLTIVKMGILDMQRRLQSDEVLFHLSNMVLVTIFAVSQRQACLPIARCNAP</sequence>
<reference evidence="2" key="1">
    <citation type="journal article" date="2019" name="Nat. Commun.">
        <title>Expansion of phycobilisome linker gene families in mesophilic red algae.</title>
        <authorList>
            <person name="Lee J."/>
            <person name="Kim D."/>
            <person name="Bhattacharya D."/>
            <person name="Yoon H.S."/>
        </authorList>
    </citation>
    <scope>NUCLEOTIDE SEQUENCE [LARGE SCALE GENOMIC DNA]</scope>
    <source>
        <strain evidence="2">CCMP 1328</strain>
    </source>
</reference>
<evidence type="ECO:0000313" key="2">
    <source>
        <dbReference type="Proteomes" id="UP000324585"/>
    </source>
</evidence>